<feature type="domain" description="DUF2007" evidence="2">
    <location>
        <begin position="19"/>
        <end position="77"/>
    </location>
</feature>
<dbReference type="EMBL" id="AAKHUE010000003">
    <property type="protein sequence ID" value="ECR9156485.1"/>
    <property type="molecule type" value="Genomic_DNA"/>
</dbReference>
<name>A0A5Z4EGD9_SALER</name>
<reference evidence="3" key="1">
    <citation type="submission" date="2019-09" db="EMBL/GenBank/DDBJ databases">
        <authorList>
            <consortium name="PulseNet: The National Subtyping Network for Foodborne Disease Surveillance"/>
            <person name="Tarr C.L."/>
            <person name="Trees E."/>
            <person name="Katz L.S."/>
            <person name="Carleton-Romer H.A."/>
            <person name="Stroika S."/>
            <person name="Kucerova Z."/>
            <person name="Roache K.F."/>
            <person name="Sabol A.L."/>
            <person name="Besser J."/>
            <person name="Gerner-Smidt P."/>
        </authorList>
    </citation>
    <scope>NUCLEOTIDE SEQUENCE</scope>
    <source>
        <strain evidence="3">PNUSAS097476</strain>
    </source>
</reference>
<keyword evidence="1" id="KW-0812">Transmembrane</keyword>
<keyword evidence="1" id="KW-1133">Transmembrane helix</keyword>
<dbReference type="SUPFAM" id="SSF54913">
    <property type="entry name" value="GlnB-like"/>
    <property type="match status" value="1"/>
</dbReference>
<accession>A0A5Z4EGD9</accession>
<dbReference type="InterPro" id="IPR011322">
    <property type="entry name" value="N-reg_PII-like_a/b"/>
</dbReference>
<dbReference type="InterPro" id="IPR018551">
    <property type="entry name" value="DUF2007"/>
</dbReference>
<dbReference type="AlphaFoldDB" id="A0A5Z4EGD9"/>
<feature type="transmembrane region" description="Helical" evidence="1">
    <location>
        <begin position="104"/>
        <end position="126"/>
    </location>
</feature>
<organism evidence="3">
    <name type="scientific">Salmonella enterica</name>
    <name type="common">Salmonella choleraesuis</name>
    <dbReference type="NCBI Taxonomy" id="28901"/>
    <lineage>
        <taxon>Bacteria</taxon>
        <taxon>Pseudomonadati</taxon>
        <taxon>Pseudomonadota</taxon>
        <taxon>Gammaproteobacteria</taxon>
        <taxon>Enterobacterales</taxon>
        <taxon>Enterobacteriaceae</taxon>
        <taxon>Salmonella</taxon>
    </lineage>
</organism>
<comment type="caution">
    <text evidence="3">The sequence shown here is derived from an EMBL/GenBank/DDBJ whole genome shotgun (WGS) entry which is preliminary data.</text>
</comment>
<evidence type="ECO:0000256" key="1">
    <source>
        <dbReference type="SAM" id="Phobius"/>
    </source>
</evidence>
<dbReference type="Pfam" id="PF09413">
    <property type="entry name" value="DUF2007"/>
    <property type="match status" value="1"/>
</dbReference>
<sequence length="128" mass="14461">MWNINSERGGFILLEKFISPVEADIVAGRLQAEGVAVMLLDKYMVWNNLLQSQALGGVKILVKRQDLEIARRILEDVRQGVYSPEPGEQSGGKTEVTYNKWGRILLSTVLIIFLFILPLIGLFRIMTE</sequence>
<evidence type="ECO:0000313" key="3">
    <source>
        <dbReference type="EMBL" id="ECR9156485.1"/>
    </source>
</evidence>
<protein>
    <submittedName>
        <fullName evidence="3">DUF2007 domain-containing protein</fullName>
    </submittedName>
</protein>
<dbReference type="Gene3D" id="3.30.70.790">
    <property type="entry name" value="UreE, C-terminal domain"/>
    <property type="match status" value="1"/>
</dbReference>
<keyword evidence="1" id="KW-0472">Membrane</keyword>
<evidence type="ECO:0000259" key="2">
    <source>
        <dbReference type="Pfam" id="PF09413"/>
    </source>
</evidence>
<proteinExistence type="predicted"/>
<gene>
    <name evidence="3" type="ORF">F2G11_08995</name>
</gene>